<keyword evidence="2" id="KW-0645">Protease</keyword>
<proteinExistence type="predicted"/>
<dbReference type="SUPFAM" id="SSF54001">
    <property type="entry name" value="Cysteine proteinases"/>
    <property type="match status" value="1"/>
</dbReference>
<dbReference type="Pfam" id="PF01841">
    <property type="entry name" value="Transglut_core"/>
    <property type="match status" value="1"/>
</dbReference>
<evidence type="ECO:0000259" key="1">
    <source>
        <dbReference type="SMART" id="SM00460"/>
    </source>
</evidence>
<gene>
    <name evidence="2" type="ORF">SAMN04488514_103199</name>
</gene>
<dbReference type="STRING" id="192904.SAMN04488514_103199"/>
<accession>A0A1G9NJ91</accession>
<evidence type="ECO:0000313" key="3">
    <source>
        <dbReference type="Proteomes" id="UP000199440"/>
    </source>
</evidence>
<dbReference type="RefSeq" id="WP_089887615.1">
    <property type="nucleotide sequence ID" value="NZ_FNGV01000003.1"/>
</dbReference>
<dbReference type="Gene3D" id="3.10.620.30">
    <property type="match status" value="1"/>
</dbReference>
<feature type="domain" description="Transglutaminase-like" evidence="1">
    <location>
        <begin position="173"/>
        <end position="238"/>
    </location>
</feature>
<dbReference type="GO" id="GO:0006508">
    <property type="term" value="P:proteolysis"/>
    <property type="evidence" value="ECO:0007669"/>
    <property type="project" value="UniProtKB-KW"/>
</dbReference>
<dbReference type="InterPro" id="IPR038765">
    <property type="entry name" value="Papain-like_cys_pep_sf"/>
</dbReference>
<dbReference type="GO" id="GO:0008233">
    <property type="term" value="F:peptidase activity"/>
    <property type="evidence" value="ECO:0007669"/>
    <property type="project" value="UniProtKB-KW"/>
</dbReference>
<dbReference type="PANTHER" id="PTHR33490:SF6">
    <property type="entry name" value="SLL1049 PROTEIN"/>
    <property type="match status" value="1"/>
</dbReference>
<protein>
    <submittedName>
        <fullName evidence="2">Transglutaminase-like enzyme, putative cysteine protease</fullName>
    </submittedName>
</protein>
<organism evidence="2 3">
    <name type="scientific">Kriegella aquimaris</name>
    <dbReference type="NCBI Taxonomy" id="192904"/>
    <lineage>
        <taxon>Bacteria</taxon>
        <taxon>Pseudomonadati</taxon>
        <taxon>Bacteroidota</taxon>
        <taxon>Flavobacteriia</taxon>
        <taxon>Flavobacteriales</taxon>
        <taxon>Flavobacteriaceae</taxon>
        <taxon>Kriegella</taxon>
    </lineage>
</organism>
<keyword evidence="2" id="KW-0378">Hydrolase</keyword>
<dbReference type="SMART" id="SM00460">
    <property type="entry name" value="TGc"/>
    <property type="match status" value="1"/>
</dbReference>
<dbReference type="OrthoDB" id="9804872at2"/>
<evidence type="ECO:0000313" key="2">
    <source>
        <dbReference type="EMBL" id="SDL86424.1"/>
    </source>
</evidence>
<dbReference type="Proteomes" id="UP000199440">
    <property type="component" value="Unassembled WGS sequence"/>
</dbReference>
<dbReference type="AlphaFoldDB" id="A0A1G9NJ91"/>
<sequence>MNLEYSIVYKAENKYETWVNGAHWQFLIIPEENKTQEFVGVDFTNSLDAPIEYSINGFGFRTIRIHTKEKFKTVAFEASFKLIKREVNPFDFEITANIEEGYEKTKTIDFRVDFEQFLRSTPLTSIPSTSEGLFQFDLKQSIFENLQGLNLWIFEQIHFKVGTTDISTPLIKIITHKEGVCQDFTHLFCALARQNGIPCRYVSGYLHQGNGFFGDSQMHAWAEAYIPMVGWVGFDPTNGILANSNHIKVAHGNDYNDCSPLKGVLHTTGENKTIHSIQVSSQQ</sequence>
<reference evidence="2 3" key="1">
    <citation type="submission" date="2016-10" db="EMBL/GenBank/DDBJ databases">
        <authorList>
            <person name="de Groot N.N."/>
        </authorList>
    </citation>
    <scope>NUCLEOTIDE SEQUENCE [LARGE SCALE GENOMIC DNA]</scope>
    <source>
        <strain evidence="2 3">DSM 19886</strain>
    </source>
</reference>
<dbReference type="EMBL" id="FNGV01000003">
    <property type="protein sequence ID" value="SDL86424.1"/>
    <property type="molecule type" value="Genomic_DNA"/>
</dbReference>
<dbReference type="PANTHER" id="PTHR33490">
    <property type="entry name" value="BLR5614 PROTEIN-RELATED"/>
    <property type="match status" value="1"/>
</dbReference>
<dbReference type="InterPro" id="IPR002931">
    <property type="entry name" value="Transglutaminase-like"/>
</dbReference>
<name>A0A1G9NJ91_9FLAO</name>
<keyword evidence="3" id="KW-1185">Reference proteome</keyword>